<dbReference type="PANTHER" id="PTHR21237">
    <property type="entry name" value="GRPE PROTEIN"/>
    <property type="match status" value="1"/>
</dbReference>
<proteinExistence type="inferred from homology"/>
<feature type="coiled-coil region" evidence="5">
    <location>
        <begin position="7"/>
        <end position="34"/>
    </location>
</feature>
<comment type="function">
    <text evidence="3">Participates actively in the response to hyperosmotic and heat shock by preventing the aggregation of stress-denatured proteins, in association with DnaK and GrpE. It is the nucleotide exchange factor for DnaK and may function as a thermosensor. Unfolded proteins bind initially to DnaJ; upon interaction with the DnaJ-bound protein, DnaK hydrolyzes its bound ATP, resulting in the formation of a stable complex. GrpE releases ADP from DnaK; ATP binding to DnaK triggers the release of the substrate protein, thus completing the reaction cycle. Several rounds of ATP-dependent interactions between DnaJ, DnaK and GrpE are required for fully efficient folding.</text>
</comment>
<gene>
    <name evidence="3 7" type="primary">grpE</name>
    <name evidence="7" type="ORF">GF359_05830</name>
</gene>
<comment type="subcellular location">
    <subcellularLocation>
        <location evidence="3">Cytoplasm</location>
    </subcellularLocation>
</comment>
<sequence>MVKKGPVSKLAEELKEKEAEVQELKGLMLRKAAEFDNARKRWEKERESVKRYVTAVVVEDLLEVWDNFERALEVEYDGTVESFKKGIEIIFSQFRQALARHEVERYSCLGEDFDPARAEALGYSETSDESPGKVVKELKKGFMLGQTVLRPAQVIVSKESKRDESQEVNPEQQGG</sequence>
<comment type="subunit">
    <text evidence="3">Homodimer.</text>
</comment>
<dbReference type="Proteomes" id="UP000630660">
    <property type="component" value="Unassembled WGS sequence"/>
</dbReference>
<reference evidence="7" key="1">
    <citation type="submission" date="2019-11" db="EMBL/GenBank/DDBJ databases">
        <title>Microbial mats filling the niche in hypersaline microbial mats.</title>
        <authorList>
            <person name="Wong H.L."/>
            <person name="Macleod F.I."/>
            <person name="White R.A. III"/>
            <person name="Burns B.P."/>
        </authorList>
    </citation>
    <scope>NUCLEOTIDE SEQUENCE</scope>
    <source>
        <strain evidence="7">Bin_327</strain>
    </source>
</reference>
<dbReference type="GO" id="GO:0006457">
    <property type="term" value="P:protein folding"/>
    <property type="evidence" value="ECO:0007669"/>
    <property type="project" value="InterPro"/>
</dbReference>
<comment type="caution">
    <text evidence="7">The sequence shown here is derived from an EMBL/GenBank/DDBJ whole genome shotgun (WGS) entry which is preliminary data.</text>
</comment>
<dbReference type="InterPro" id="IPR009012">
    <property type="entry name" value="GrpE_head"/>
</dbReference>
<keyword evidence="5" id="KW-0175">Coiled coil</keyword>
<dbReference type="GO" id="GO:0051082">
    <property type="term" value="F:unfolded protein binding"/>
    <property type="evidence" value="ECO:0007669"/>
    <property type="project" value="TreeGrafter"/>
</dbReference>
<evidence type="ECO:0000256" key="1">
    <source>
        <dbReference type="ARBA" id="ARBA00009054"/>
    </source>
</evidence>
<evidence type="ECO:0000256" key="5">
    <source>
        <dbReference type="SAM" id="Coils"/>
    </source>
</evidence>
<name>A0A9D5K982_UNCW3</name>
<comment type="similarity">
    <text evidence="1 3 4">Belongs to the GrpE family.</text>
</comment>
<evidence type="ECO:0000256" key="4">
    <source>
        <dbReference type="RuleBase" id="RU004478"/>
    </source>
</evidence>
<dbReference type="InterPro" id="IPR000740">
    <property type="entry name" value="GrpE"/>
</dbReference>
<evidence type="ECO:0000313" key="8">
    <source>
        <dbReference type="Proteomes" id="UP000630660"/>
    </source>
</evidence>
<dbReference type="GO" id="GO:0000774">
    <property type="term" value="F:adenyl-nucleotide exchange factor activity"/>
    <property type="evidence" value="ECO:0007669"/>
    <property type="project" value="InterPro"/>
</dbReference>
<dbReference type="PANTHER" id="PTHR21237:SF23">
    <property type="entry name" value="GRPE PROTEIN HOMOLOG, MITOCHONDRIAL"/>
    <property type="match status" value="1"/>
</dbReference>
<organism evidence="7 8">
    <name type="scientific">candidate division WOR-3 bacterium</name>
    <dbReference type="NCBI Taxonomy" id="2052148"/>
    <lineage>
        <taxon>Bacteria</taxon>
        <taxon>Bacteria division WOR-3</taxon>
    </lineage>
</organism>
<dbReference type="Pfam" id="PF01025">
    <property type="entry name" value="GrpE"/>
    <property type="match status" value="1"/>
</dbReference>
<dbReference type="GO" id="GO:0051087">
    <property type="term" value="F:protein-folding chaperone binding"/>
    <property type="evidence" value="ECO:0007669"/>
    <property type="project" value="InterPro"/>
</dbReference>
<dbReference type="CDD" id="cd00446">
    <property type="entry name" value="GrpE"/>
    <property type="match status" value="1"/>
</dbReference>
<dbReference type="HAMAP" id="MF_01151">
    <property type="entry name" value="GrpE"/>
    <property type="match status" value="1"/>
</dbReference>
<dbReference type="Gene3D" id="2.30.22.10">
    <property type="entry name" value="Head domain of nucleotide exchange factor GrpE"/>
    <property type="match status" value="1"/>
</dbReference>
<dbReference type="GO" id="GO:0042803">
    <property type="term" value="F:protein homodimerization activity"/>
    <property type="evidence" value="ECO:0007669"/>
    <property type="project" value="InterPro"/>
</dbReference>
<accession>A0A9D5K982</accession>
<dbReference type="SUPFAM" id="SSF58014">
    <property type="entry name" value="Coiled-coil domain of nucleotide exchange factor GrpE"/>
    <property type="match status" value="1"/>
</dbReference>
<dbReference type="PRINTS" id="PR00773">
    <property type="entry name" value="GRPEPROTEIN"/>
</dbReference>
<dbReference type="Gene3D" id="3.90.20.20">
    <property type="match status" value="1"/>
</dbReference>
<dbReference type="InterPro" id="IPR013805">
    <property type="entry name" value="GrpE_CC"/>
</dbReference>
<dbReference type="SUPFAM" id="SSF51064">
    <property type="entry name" value="Head domain of nucleotide exchange factor GrpE"/>
    <property type="match status" value="1"/>
</dbReference>
<dbReference type="EMBL" id="WJKJ01000188">
    <property type="protein sequence ID" value="MBD3364717.1"/>
    <property type="molecule type" value="Genomic_DNA"/>
</dbReference>
<evidence type="ECO:0000256" key="3">
    <source>
        <dbReference type="HAMAP-Rule" id="MF_01151"/>
    </source>
</evidence>
<evidence type="ECO:0000313" key="7">
    <source>
        <dbReference type="EMBL" id="MBD3364717.1"/>
    </source>
</evidence>
<evidence type="ECO:0000256" key="2">
    <source>
        <dbReference type="ARBA" id="ARBA00023186"/>
    </source>
</evidence>
<evidence type="ECO:0000256" key="6">
    <source>
        <dbReference type="SAM" id="MobiDB-lite"/>
    </source>
</evidence>
<feature type="region of interest" description="Disordered" evidence="6">
    <location>
        <begin position="156"/>
        <end position="175"/>
    </location>
</feature>
<keyword evidence="2 3" id="KW-0143">Chaperone</keyword>
<keyword evidence="3" id="KW-0346">Stress response</keyword>
<dbReference type="GO" id="GO:0005737">
    <property type="term" value="C:cytoplasm"/>
    <property type="evidence" value="ECO:0007669"/>
    <property type="project" value="UniProtKB-SubCell"/>
</dbReference>
<dbReference type="AlphaFoldDB" id="A0A9D5K982"/>
<keyword evidence="3" id="KW-0963">Cytoplasm</keyword>
<protein>
    <recommendedName>
        <fullName evidence="3">Protein GrpE</fullName>
    </recommendedName>
    <alternativeName>
        <fullName evidence="3">HSP-70 cofactor</fullName>
    </alternativeName>
</protein>